<comment type="caution">
    <text evidence="5">The sequence shown here is derived from an EMBL/GenBank/DDBJ whole genome shotgun (WGS) entry which is preliminary data.</text>
</comment>
<feature type="domain" description="Methylated-DNA-[protein]-cysteine S-methyltransferase DNA binding" evidence="3">
    <location>
        <begin position="90"/>
        <end position="169"/>
    </location>
</feature>
<keyword evidence="2" id="KW-0808">Transferase</keyword>
<dbReference type="InterPro" id="IPR023546">
    <property type="entry name" value="MGMT"/>
</dbReference>
<dbReference type="HAMAP" id="MF_00772">
    <property type="entry name" value="OGT"/>
    <property type="match status" value="1"/>
</dbReference>
<evidence type="ECO:0000259" key="4">
    <source>
        <dbReference type="Pfam" id="PF02870"/>
    </source>
</evidence>
<proteinExistence type="inferred from homology"/>
<dbReference type="PROSITE" id="PS00374">
    <property type="entry name" value="MGMT"/>
    <property type="match status" value="1"/>
</dbReference>
<dbReference type="PANTHER" id="PTHR10815">
    <property type="entry name" value="METHYLATED-DNA--PROTEIN-CYSTEINE METHYLTRANSFERASE"/>
    <property type="match status" value="1"/>
</dbReference>
<dbReference type="EMBL" id="JAHXCT010000004">
    <property type="protein sequence ID" value="MBW4769415.1"/>
    <property type="molecule type" value="Genomic_DNA"/>
</dbReference>
<evidence type="ECO:0000313" key="6">
    <source>
        <dbReference type="Proteomes" id="UP000788426"/>
    </source>
</evidence>
<name>A0ABS6YCW4_9BACT</name>
<dbReference type="CDD" id="cd06445">
    <property type="entry name" value="ATase"/>
    <property type="match status" value="1"/>
</dbReference>
<comment type="similarity">
    <text evidence="2">Belongs to the MGMT family.</text>
</comment>
<comment type="subcellular location">
    <subcellularLocation>
        <location evidence="2">Cytoplasm</location>
    </subcellularLocation>
</comment>
<sequence length="187" mass="21355">MKQNEIIELSTYHSPIGTLLLGSYEQFLCLCLWEESASFEKRLQKIQTLSGASFVHKSSPIIEETKRQLDEYFNKKRSNFHLPIHTWGTSFQQSTWNELINIPYGTTISYKTLAQKVGNEQAVRAVANANNKNFISIIIPCHRVIGSKGELVGYAGGLNKKAFLLQLEQQNQYNKSASLFKEDDFFK</sequence>
<dbReference type="InterPro" id="IPR001497">
    <property type="entry name" value="MethylDNA_cys_MeTrfase_AS"/>
</dbReference>
<comment type="function">
    <text evidence="2">Involved in the cellular defense against the biological effects of O6-methylguanine (O6-MeG) and O4-methylthymine (O4-MeT) in DNA. Repairs the methylated nucleobase in DNA by stoichiometrically transferring the methyl group to a cysteine residue in the enzyme. This is a suicide reaction: the enzyme is irreversibly inactivated.</text>
</comment>
<evidence type="ECO:0000259" key="3">
    <source>
        <dbReference type="Pfam" id="PF01035"/>
    </source>
</evidence>
<comment type="miscellaneous">
    <text evidence="2">This enzyme catalyzes only one turnover and therefore is not strictly catalytic. According to one definition, an enzyme is a biocatalyst that acts repeatedly and over many reaction cycles.</text>
</comment>
<gene>
    <name evidence="5" type="ORF">KZO38_06525</name>
</gene>
<dbReference type="Proteomes" id="UP000788426">
    <property type="component" value="Unassembled WGS sequence"/>
</dbReference>
<organism evidence="5 6">
    <name type="scientific">Hoylesella nanceiensis</name>
    <dbReference type="NCBI Taxonomy" id="425941"/>
    <lineage>
        <taxon>Bacteria</taxon>
        <taxon>Pseudomonadati</taxon>
        <taxon>Bacteroidota</taxon>
        <taxon>Bacteroidia</taxon>
        <taxon>Bacteroidales</taxon>
        <taxon>Prevotellaceae</taxon>
        <taxon>Hoylesella</taxon>
    </lineage>
</organism>
<comment type="catalytic activity">
    <reaction evidence="2">
        <text>a 4-O-methyl-thymidine in DNA + L-cysteinyl-[protein] = a thymidine in DNA + S-methyl-L-cysteinyl-[protein]</text>
        <dbReference type="Rhea" id="RHEA:53428"/>
        <dbReference type="Rhea" id="RHEA-COMP:10131"/>
        <dbReference type="Rhea" id="RHEA-COMP:10132"/>
        <dbReference type="Rhea" id="RHEA-COMP:13555"/>
        <dbReference type="Rhea" id="RHEA-COMP:13556"/>
        <dbReference type="ChEBI" id="CHEBI:29950"/>
        <dbReference type="ChEBI" id="CHEBI:82612"/>
        <dbReference type="ChEBI" id="CHEBI:137386"/>
        <dbReference type="ChEBI" id="CHEBI:137387"/>
        <dbReference type="EC" id="2.1.1.63"/>
    </reaction>
</comment>
<reference evidence="5 6" key="1">
    <citation type="submission" date="2021-07" db="EMBL/GenBank/DDBJ databases">
        <title>Genomic diversity and antimicrobial resistance of Prevotella spp. isolated from chronic lung disease airways.</title>
        <authorList>
            <person name="Webb K.A."/>
            <person name="Olagoke O.S."/>
            <person name="Baird T."/>
            <person name="Neill J."/>
            <person name="Pham A."/>
            <person name="Wells T.J."/>
            <person name="Ramsay K.A."/>
            <person name="Bell S.C."/>
            <person name="Sarovich D.S."/>
            <person name="Price E.P."/>
        </authorList>
    </citation>
    <scope>NUCLEOTIDE SEQUENCE [LARGE SCALE GENOMIC DNA]</scope>
    <source>
        <strain evidence="5 6">SCHI0011.S.12</strain>
    </source>
</reference>
<feature type="domain" description="Methylguanine DNA methyltransferase ribonuclease-like" evidence="4">
    <location>
        <begin position="10"/>
        <end position="84"/>
    </location>
</feature>
<dbReference type="InterPro" id="IPR014048">
    <property type="entry name" value="MethylDNA_cys_MeTrfase_DNA-bd"/>
</dbReference>
<evidence type="ECO:0000313" key="5">
    <source>
        <dbReference type="EMBL" id="MBW4769415.1"/>
    </source>
</evidence>
<keyword evidence="2" id="KW-0227">DNA damage</keyword>
<dbReference type="EC" id="2.1.1.63" evidence="2"/>
<keyword evidence="1 2" id="KW-0963">Cytoplasm</keyword>
<comment type="catalytic activity">
    <reaction evidence="2">
        <text>a 6-O-methyl-2'-deoxyguanosine in DNA + L-cysteinyl-[protein] = S-methyl-L-cysteinyl-[protein] + a 2'-deoxyguanosine in DNA</text>
        <dbReference type="Rhea" id="RHEA:24000"/>
        <dbReference type="Rhea" id="RHEA-COMP:10131"/>
        <dbReference type="Rhea" id="RHEA-COMP:10132"/>
        <dbReference type="Rhea" id="RHEA-COMP:11367"/>
        <dbReference type="Rhea" id="RHEA-COMP:11368"/>
        <dbReference type="ChEBI" id="CHEBI:29950"/>
        <dbReference type="ChEBI" id="CHEBI:82612"/>
        <dbReference type="ChEBI" id="CHEBI:85445"/>
        <dbReference type="ChEBI" id="CHEBI:85448"/>
        <dbReference type="EC" id="2.1.1.63"/>
    </reaction>
</comment>
<dbReference type="Pfam" id="PF02870">
    <property type="entry name" value="Methyltransf_1N"/>
    <property type="match status" value="1"/>
</dbReference>
<dbReference type="NCBIfam" id="TIGR00589">
    <property type="entry name" value="ogt"/>
    <property type="match status" value="1"/>
</dbReference>
<feature type="active site" description="Nucleophile; methyl group acceptor" evidence="2">
    <location>
        <position position="141"/>
    </location>
</feature>
<keyword evidence="6" id="KW-1185">Reference proteome</keyword>
<evidence type="ECO:0000256" key="2">
    <source>
        <dbReference type="HAMAP-Rule" id="MF_00772"/>
    </source>
</evidence>
<dbReference type="Pfam" id="PF01035">
    <property type="entry name" value="DNA_binding_1"/>
    <property type="match status" value="1"/>
</dbReference>
<dbReference type="PANTHER" id="PTHR10815:SF5">
    <property type="entry name" value="METHYLATED-DNA--PROTEIN-CYSTEINE METHYLTRANSFERASE"/>
    <property type="match status" value="1"/>
</dbReference>
<dbReference type="InterPro" id="IPR008332">
    <property type="entry name" value="MethylG_MeTrfase_N"/>
</dbReference>
<evidence type="ECO:0000256" key="1">
    <source>
        <dbReference type="ARBA" id="ARBA00022490"/>
    </source>
</evidence>
<accession>A0ABS6YCW4</accession>
<dbReference type="RefSeq" id="WP_219481322.1">
    <property type="nucleotide sequence ID" value="NZ_JAHXCT010000004.1"/>
</dbReference>
<keyword evidence="2" id="KW-0489">Methyltransferase</keyword>
<protein>
    <recommendedName>
        <fullName evidence="2">Methylated-DNA--protein-cysteine methyltransferase</fullName>
        <ecNumber evidence="2">2.1.1.63</ecNumber>
    </recommendedName>
    <alternativeName>
        <fullName evidence="2">6-O-methylguanine-DNA methyltransferase</fullName>
        <shortName evidence="2">MGMT</shortName>
    </alternativeName>
    <alternativeName>
        <fullName evidence="2">O-6-methylguanine-DNA-alkyltransferase</fullName>
    </alternativeName>
</protein>
<keyword evidence="2" id="KW-0234">DNA repair</keyword>